<keyword evidence="1" id="KW-0472">Membrane</keyword>
<reference evidence="2 3" key="1">
    <citation type="journal article" date="2017" name="Nat. Microbiol.">
        <title>Natural product diversity associated with the nematode symbionts Photorhabdus and Xenorhabdus.</title>
        <authorList>
            <person name="Tobias N.J."/>
            <person name="Wolff H."/>
            <person name="Djahanschiri B."/>
            <person name="Grundmann F."/>
            <person name="Kronenwerth M."/>
            <person name="Shi Y.M."/>
            <person name="Simonyi S."/>
            <person name="Grun P."/>
            <person name="Shapiro-Ilan D."/>
            <person name="Pidot S.J."/>
            <person name="Stinear T.P."/>
            <person name="Ebersberger I."/>
            <person name="Bode H.B."/>
        </authorList>
    </citation>
    <scope>NUCLEOTIDE SEQUENCE [LARGE SCALE GENOMIC DNA]</scope>
    <source>
        <strain evidence="2 3">DSM 17907</strain>
    </source>
</reference>
<gene>
    <name evidence="2" type="ORF">Xkoz_01269</name>
</gene>
<protein>
    <submittedName>
        <fullName evidence="2">Uncharacterized protein</fullName>
    </submittedName>
</protein>
<dbReference type="Proteomes" id="UP000221101">
    <property type="component" value="Unassembled WGS sequence"/>
</dbReference>
<sequence>MAYSLFEIKKVWHRFDGSAIDILLLHALWLFIDKIKINRDIF</sequence>
<evidence type="ECO:0000256" key="1">
    <source>
        <dbReference type="SAM" id="Phobius"/>
    </source>
</evidence>
<comment type="caution">
    <text evidence="2">The sequence shown here is derived from an EMBL/GenBank/DDBJ whole genome shotgun (WGS) entry which is preliminary data.</text>
</comment>
<name>A0A2D0LEI0_9GAMM</name>
<dbReference type="EMBL" id="NJCX01000007">
    <property type="protein sequence ID" value="PHM74060.1"/>
    <property type="molecule type" value="Genomic_DNA"/>
</dbReference>
<evidence type="ECO:0000313" key="3">
    <source>
        <dbReference type="Proteomes" id="UP000221101"/>
    </source>
</evidence>
<keyword evidence="3" id="KW-1185">Reference proteome</keyword>
<organism evidence="2 3">
    <name type="scientific">Xenorhabdus kozodoii</name>
    <dbReference type="NCBI Taxonomy" id="351676"/>
    <lineage>
        <taxon>Bacteria</taxon>
        <taxon>Pseudomonadati</taxon>
        <taxon>Pseudomonadota</taxon>
        <taxon>Gammaproteobacteria</taxon>
        <taxon>Enterobacterales</taxon>
        <taxon>Morganellaceae</taxon>
        <taxon>Xenorhabdus</taxon>
    </lineage>
</organism>
<dbReference type="AlphaFoldDB" id="A0A2D0LEI0"/>
<accession>A0A2D0LEI0</accession>
<keyword evidence="1" id="KW-0812">Transmembrane</keyword>
<feature type="transmembrane region" description="Helical" evidence="1">
    <location>
        <begin position="12"/>
        <end position="32"/>
    </location>
</feature>
<keyword evidence="1" id="KW-1133">Transmembrane helix</keyword>
<proteinExistence type="predicted"/>
<evidence type="ECO:0000313" key="2">
    <source>
        <dbReference type="EMBL" id="PHM74060.1"/>
    </source>
</evidence>